<dbReference type="OrthoDB" id="6865449at2"/>
<keyword evidence="1" id="KW-1133">Transmembrane helix</keyword>
<evidence type="ECO:0000313" key="3">
    <source>
        <dbReference type="Proteomes" id="UP000092498"/>
    </source>
</evidence>
<proteinExistence type="predicted"/>
<dbReference type="AlphaFoldDB" id="A0A1B1AEU3"/>
<evidence type="ECO:0008006" key="4">
    <source>
        <dbReference type="Google" id="ProtNLM"/>
    </source>
</evidence>
<dbReference type="RefSeq" id="WP_066767935.1">
    <property type="nucleotide sequence ID" value="NZ_CP013244.1"/>
</dbReference>
<organism evidence="2 3">
    <name type="scientific">Candidatus Viadribacter manganicus</name>
    <dbReference type="NCBI Taxonomy" id="1759059"/>
    <lineage>
        <taxon>Bacteria</taxon>
        <taxon>Pseudomonadati</taxon>
        <taxon>Pseudomonadota</taxon>
        <taxon>Alphaproteobacteria</taxon>
        <taxon>Hyphomonadales</taxon>
        <taxon>Hyphomonadaceae</taxon>
        <taxon>Candidatus Viadribacter</taxon>
    </lineage>
</organism>
<accession>A0A1B1AEU3</accession>
<feature type="transmembrane region" description="Helical" evidence="1">
    <location>
        <begin position="562"/>
        <end position="583"/>
    </location>
</feature>
<dbReference type="STRING" id="1759059.ATE48_03710"/>
<keyword evidence="1" id="KW-0812">Transmembrane</keyword>
<gene>
    <name evidence="2" type="ORF">ATE48_03710</name>
</gene>
<dbReference type="Proteomes" id="UP000092498">
    <property type="component" value="Chromosome"/>
</dbReference>
<keyword evidence="1" id="KW-0472">Membrane</keyword>
<name>A0A1B1AEU3_9PROT</name>
<dbReference type="EMBL" id="CP013244">
    <property type="protein sequence ID" value="ANP45088.1"/>
    <property type="molecule type" value="Genomic_DNA"/>
</dbReference>
<protein>
    <recommendedName>
        <fullName evidence="4">Membrane-associated oxidoreductase</fullName>
    </recommendedName>
</protein>
<feature type="transmembrane region" description="Helical" evidence="1">
    <location>
        <begin position="681"/>
        <end position="704"/>
    </location>
</feature>
<feature type="transmembrane region" description="Helical" evidence="1">
    <location>
        <begin position="590"/>
        <end position="608"/>
    </location>
</feature>
<evidence type="ECO:0000256" key="1">
    <source>
        <dbReference type="SAM" id="Phobius"/>
    </source>
</evidence>
<dbReference type="InParanoid" id="A0A1B1AEU3"/>
<evidence type="ECO:0000313" key="2">
    <source>
        <dbReference type="EMBL" id="ANP45088.1"/>
    </source>
</evidence>
<sequence>MAFDANDLSPHEHFVVDRTSAGEIADFSAMGGPGGAKPAVRAGFLRKLLLRLDASWAIRTPGVRIKGARIEGVLDLTDCSGEGLPALSLTECEIPELVDLSHARLARLSLNGSRLTRLIAVEVQIDGELDLCDVAPIEAGGRETFTAKLRGARIDGDVLARGAKFARPADSKDDALNLQGAEIEGNVFLREGFDAFGPVTLYGARIKGSLDCSGGAFLNRSDDASASALIAETARIEGDALLRAQFKAEGEVWFMGATISGNLDISEASFRNEFGYALMLANAEIEGQLKGDGVKIAGQLTLQNTSIAHNLDLRGAEIVHRSTPRGETFGRAVDAASVRVEGGALLQGANIKGELFLADARISGYLAFGGGRYINPGQWAIRAPNARVGSNLTFTLPENGFAPHGQKTVVEGGCKLARVRIGGKLAWSAFELRGPGPDRAKGGVFSFTDANVDGAIEAAALTTQQETLIDASGASCAALDDDVKTGWGAETVRLGLDGFAYGRIDSQSEHWRTRLAWLKRSRREGEKFSPQPFTHAAATYARMGRREDARRIQLAQHDLHTLSGAAGPFTWALSSLFGMIAGYGLAPIRVVRALVIFLALGVFGVLAMNEQGALVTPQGRACNGAVEPTLYALDVALPVIDLGQEGRCAPGRTARAELPQGMAVSETNDWRLFEGVALWRWAHALYAMLGAILTGLAIVTFSGIMKPKDE</sequence>
<keyword evidence="3" id="KW-1185">Reference proteome</keyword>
<dbReference type="KEGG" id="cbot:ATE48_03710"/>
<reference evidence="2 3" key="1">
    <citation type="submission" date="2015-11" db="EMBL/GenBank/DDBJ databases">
        <title>Whole-Genome Sequence of Candidatus Oderbacter manganicum from the National Park Lower Oder Valley, Germany.</title>
        <authorList>
            <person name="Braun B."/>
            <person name="Liere K."/>
            <person name="Szewzyk U."/>
        </authorList>
    </citation>
    <scope>NUCLEOTIDE SEQUENCE [LARGE SCALE GENOMIC DNA]</scope>
    <source>
        <strain evidence="2 3">OTSz_A_272</strain>
    </source>
</reference>